<dbReference type="InterPro" id="IPR054502">
    <property type="entry name" value="bHLH-TF_ACT-like_plant"/>
</dbReference>
<dbReference type="RefSeq" id="XP_031382830.1">
    <property type="nucleotide sequence ID" value="XM_031526970.1"/>
</dbReference>
<accession>A0A6P8CI13</accession>
<name>A0A6P8CI13_PUNGR</name>
<dbReference type="PANTHER" id="PTHR31945">
    <property type="entry name" value="TRANSCRIPTION FACTOR SCREAM2-RELATED"/>
    <property type="match status" value="1"/>
</dbReference>
<evidence type="ECO:0000259" key="5">
    <source>
        <dbReference type="Pfam" id="PF22754"/>
    </source>
</evidence>
<reference evidence="7" key="2">
    <citation type="submission" date="2025-08" db="UniProtKB">
        <authorList>
            <consortium name="RefSeq"/>
        </authorList>
    </citation>
    <scope>IDENTIFICATION</scope>
    <source>
        <tissue evidence="7">Leaf</tissue>
    </source>
</reference>
<sequence length="235" mass="25988">MGMGYQEGPNSRTTKKNNVELPREENDISAGDYGPVVPPIISAGIFKEGNGNGKPLTSEEGARCQSSNAKLDGIAEDEKPGMEKKKNQDDPMKHVTCEKQERNKKLNDSLCILEYDVPKPPRWNIDVLEDMEEVQSPSDLWMKMMVVAGADDPLEDMNNLGSSMEQQTTKVEVRALGGRSVSIHLSCPGKRGLILSVTKALDNLGLDMQEGSIYNSIRFTFDVSRAEVRAEYLSH</sequence>
<organism evidence="6 7">
    <name type="scientific">Punica granatum</name>
    <name type="common">Pomegranate</name>
    <dbReference type="NCBI Taxonomy" id="22663"/>
    <lineage>
        <taxon>Eukaryota</taxon>
        <taxon>Viridiplantae</taxon>
        <taxon>Streptophyta</taxon>
        <taxon>Embryophyta</taxon>
        <taxon>Tracheophyta</taxon>
        <taxon>Spermatophyta</taxon>
        <taxon>Magnoliopsida</taxon>
        <taxon>eudicotyledons</taxon>
        <taxon>Gunneridae</taxon>
        <taxon>Pentapetalae</taxon>
        <taxon>rosids</taxon>
        <taxon>malvids</taxon>
        <taxon>Myrtales</taxon>
        <taxon>Lythraceae</taxon>
        <taxon>Punica</taxon>
    </lineage>
</organism>
<feature type="region of interest" description="Disordered" evidence="4">
    <location>
        <begin position="48"/>
        <end position="69"/>
    </location>
</feature>
<keyword evidence="6" id="KW-1185">Reference proteome</keyword>
<dbReference type="OrthoDB" id="551431at2759"/>
<evidence type="ECO:0000256" key="2">
    <source>
        <dbReference type="ARBA" id="ARBA00023125"/>
    </source>
</evidence>
<dbReference type="GeneID" id="116196990"/>
<feature type="region of interest" description="Disordered" evidence="4">
    <location>
        <begin position="74"/>
        <end position="93"/>
    </location>
</feature>
<feature type="domain" description="Plant bHLH transcription factor ACT-like" evidence="5">
    <location>
        <begin position="171"/>
        <end position="213"/>
    </location>
</feature>
<feature type="compositionally biased region" description="Basic and acidic residues" evidence="4">
    <location>
        <begin position="17"/>
        <end position="26"/>
    </location>
</feature>
<evidence type="ECO:0000256" key="4">
    <source>
        <dbReference type="SAM" id="MobiDB-lite"/>
    </source>
</evidence>
<evidence type="ECO:0000256" key="1">
    <source>
        <dbReference type="ARBA" id="ARBA00004123"/>
    </source>
</evidence>
<proteinExistence type="predicted"/>
<reference evidence="6" key="1">
    <citation type="journal article" date="2020" name="Plant Biotechnol. J.">
        <title>The pomegranate (Punica granatum L.) draft genome dissects genetic divergence between soft- and hard-seeded cultivars.</title>
        <authorList>
            <person name="Luo X."/>
            <person name="Li H."/>
            <person name="Wu Z."/>
            <person name="Yao W."/>
            <person name="Zhao P."/>
            <person name="Cao D."/>
            <person name="Yu H."/>
            <person name="Li K."/>
            <person name="Poudel K."/>
            <person name="Zhao D."/>
            <person name="Zhang F."/>
            <person name="Xia X."/>
            <person name="Chen L."/>
            <person name="Wang Q."/>
            <person name="Jing D."/>
            <person name="Cao S."/>
        </authorList>
    </citation>
    <scope>NUCLEOTIDE SEQUENCE [LARGE SCALE GENOMIC DNA]</scope>
    <source>
        <strain evidence="6">cv. Tunisia</strain>
    </source>
</reference>
<evidence type="ECO:0000313" key="6">
    <source>
        <dbReference type="Proteomes" id="UP000515151"/>
    </source>
</evidence>
<evidence type="ECO:0000313" key="7">
    <source>
        <dbReference type="RefSeq" id="XP_031382830.1"/>
    </source>
</evidence>
<dbReference type="PANTHER" id="PTHR31945:SF129">
    <property type="entry name" value="TRANSCRIPTION FACTOR SCREAM2"/>
    <property type="match status" value="1"/>
</dbReference>
<dbReference type="AlphaFoldDB" id="A0A6P8CI13"/>
<protein>
    <submittedName>
        <fullName evidence="7">Transcription factor SCREAM2-like</fullName>
    </submittedName>
</protein>
<dbReference type="InterPro" id="IPR051358">
    <property type="entry name" value="TF_AMS/ICE1/BHLH6-like"/>
</dbReference>
<feature type="region of interest" description="Disordered" evidence="4">
    <location>
        <begin position="1"/>
        <end position="34"/>
    </location>
</feature>
<dbReference type="Proteomes" id="UP000515151">
    <property type="component" value="Chromosome 2"/>
</dbReference>
<evidence type="ECO:0000256" key="3">
    <source>
        <dbReference type="ARBA" id="ARBA00023242"/>
    </source>
</evidence>
<dbReference type="GO" id="GO:0003700">
    <property type="term" value="F:DNA-binding transcription factor activity"/>
    <property type="evidence" value="ECO:0007669"/>
    <property type="project" value="TreeGrafter"/>
</dbReference>
<dbReference type="GO" id="GO:0005634">
    <property type="term" value="C:nucleus"/>
    <property type="evidence" value="ECO:0007669"/>
    <property type="project" value="UniProtKB-SubCell"/>
</dbReference>
<dbReference type="GO" id="GO:0043565">
    <property type="term" value="F:sequence-specific DNA binding"/>
    <property type="evidence" value="ECO:0007669"/>
    <property type="project" value="TreeGrafter"/>
</dbReference>
<keyword evidence="3" id="KW-0539">Nucleus</keyword>
<gene>
    <name evidence="7" type="primary">LOC116196990</name>
</gene>
<keyword evidence="2" id="KW-0238">DNA-binding</keyword>
<comment type="subcellular location">
    <subcellularLocation>
        <location evidence="1">Nucleus</location>
    </subcellularLocation>
</comment>
<feature type="compositionally biased region" description="Basic and acidic residues" evidence="4">
    <location>
        <begin position="76"/>
        <end position="93"/>
    </location>
</feature>
<dbReference type="Pfam" id="PF22754">
    <property type="entry name" value="bHLH-TF_ACT-like_plant"/>
    <property type="match status" value="1"/>
</dbReference>